<dbReference type="AlphaFoldDB" id="L7X1F5"/>
<evidence type="ECO:0000256" key="1">
    <source>
        <dbReference type="ARBA" id="ARBA00022614"/>
    </source>
</evidence>
<organism evidence="4">
    <name type="scientific">Heliconius erato</name>
    <name type="common">Crimson patched longwing butterfly</name>
    <dbReference type="NCBI Taxonomy" id="33431"/>
    <lineage>
        <taxon>Eukaryota</taxon>
        <taxon>Metazoa</taxon>
        <taxon>Ecdysozoa</taxon>
        <taxon>Arthropoda</taxon>
        <taxon>Hexapoda</taxon>
        <taxon>Insecta</taxon>
        <taxon>Pterygota</taxon>
        <taxon>Neoptera</taxon>
        <taxon>Endopterygota</taxon>
        <taxon>Lepidoptera</taxon>
        <taxon>Glossata</taxon>
        <taxon>Ditrysia</taxon>
        <taxon>Papilionoidea</taxon>
        <taxon>Nymphalidae</taxon>
        <taxon>Heliconiinae</taxon>
        <taxon>Heliconiini</taxon>
        <taxon>Heliconius</taxon>
    </lineage>
</organism>
<dbReference type="SUPFAM" id="SSF52058">
    <property type="entry name" value="L domain-like"/>
    <property type="match status" value="1"/>
</dbReference>
<dbReference type="InterPro" id="IPR032675">
    <property type="entry name" value="LRR_dom_sf"/>
</dbReference>
<proteinExistence type="predicted"/>
<feature type="compositionally biased region" description="Basic and acidic residues" evidence="3">
    <location>
        <begin position="350"/>
        <end position="372"/>
    </location>
</feature>
<reference evidence="4" key="3">
    <citation type="submission" date="2016-03" db="EMBL/GenBank/DDBJ databases">
        <authorList>
            <person name="Ploux O."/>
        </authorList>
    </citation>
    <scope>NUCLEOTIDE SEQUENCE</scope>
</reference>
<dbReference type="InterPro" id="IPR050216">
    <property type="entry name" value="LRR_domain-containing"/>
</dbReference>
<dbReference type="Pfam" id="PF00560">
    <property type="entry name" value="LRR_1"/>
    <property type="match status" value="1"/>
</dbReference>
<feature type="region of interest" description="Disordered" evidence="3">
    <location>
        <begin position="350"/>
        <end position="374"/>
    </location>
</feature>
<dbReference type="PANTHER" id="PTHR48051">
    <property type="match status" value="1"/>
</dbReference>
<dbReference type="SMART" id="SM00369">
    <property type="entry name" value="LRR_TYP"/>
    <property type="match status" value="6"/>
</dbReference>
<evidence type="ECO:0000256" key="3">
    <source>
        <dbReference type="SAM" id="MobiDB-lite"/>
    </source>
</evidence>
<dbReference type="InterPro" id="IPR003591">
    <property type="entry name" value="Leu-rich_rpt_typical-subtyp"/>
</dbReference>
<evidence type="ECO:0000256" key="2">
    <source>
        <dbReference type="ARBA" id="ARBA00022737"/>
    </source>
</evidence>
<keyword evidence="2" id="KW-0677">Repeat</keyword>
<name>L7X1F5_HELEA</name>
<dbReference type="SMART" id="SM00364">
    <property type="entry name" value="LRR_BAC"/>
    <property type="match status" value="2"/>
</dbReference>
<dbReference type="InterPro" id="IPR001611">
    <property type="entry name" value="Leu-rich_rpt"/>
</dbReference>
<sequence>MEMEENENKPIPNTNGLISIHLNDYNITVLDLSLKSVSAFDKNMKLPVNLIELNLSHNELREVPTVVQNLTKLKILDLSYNKIEYYDDTPKFYQVVEKLNLSHNALLGPPYWIWAEKLKNLKEINLSCNNNITQLFTNGYFEELLEYKTLVTHITAYNCNLNKKYIKFLCTLPSIKSICLGTSELSNSRFANYIEEFPCAGLDKCTEVEQLNLINIGIFNITSDISIYKQLREIDLSLNGLSALPDEFCLLKNLEVCILSLNNLLYLPETFNKLEKLFCLSLNNNCLCMLPEKLCSLPFLKKLDLYDNNLNEIPEGIDNLLELDLSQNYFEEPEDEEYVNKKAKIRLKSPDRNNGRKVEKERPESEHSRNTEEDLLYNSEIEHVADVDNQSLSEKEDWDSDEYWTPHIGPSYTSTQSPWFYFVKRKMREGNFCPMDAHQVPVAELVEYEKYCNPKIHYESDGQFEDCSSDDD</sequence>
<accession>L7X1F5</accession>
<reference evidence="4" key="2">
    <citation type="journal article" date="2013" name="Genome Res.">
        <title>Genomic architecture of adaptive color pattern divergence and convergence in Heliconius butterflies.</title>
        <authorList>
            <person name="Supple M.A."/>
            <person name="Hines H.M."/>
            <person name="Dasmahapatra K.K."/>
            <person name="Lewis J.J."/>
            <person name="Nielsen D.M."/>
            <person name="Lavoie C."/>
            <person name="Ray D.A."/>
            <person name="Salazar C."/>
            <person name="McMillan W.O."/>
            <person name="Counterman B.A."/>
        </authorList>
    </citation>
    <scope>NUCLEOTIDE SEQUENCE</scope>
</reference>
<evidence type="ECO:0000313" key="4">
    <source>
        <dbReference type="EMBL" id="AGC92686.1"/>
    </source>
</evidence>
<keyword evidence="1" id="KW-0433">Leucine-rich repeat</keyword>
<dbReference type="Pfam" id="PF12799">
    <property type="entry name" value="LRR_4"/>
    <property type="match status" value="1"/>
</dbReference>
<protein>
    <submittedName>
        <fullName evidence="4">Leucine-rich repeat protein soc-2-like protein</fullName>
    </submittedName>
</protein>
<dbReference type="EMBL" id="KC469893">
    <property type="protein sequence ID" value="AGC92686.1"/>
    <property type="molecule type" value="Genomic_DNA"/>
</dbReference>
<reference evidence="4" key="1">
    <citation type="submission" date="2010-07" db="EMBL/GenBank/DDBJ databases">
        <authorList>
            <person name="Worley K.C."/>
        </authorList>
    </citation>
    <scope>NUCLEOTIDE SEQUENCE</scope>
</reference>
<dbReference type="Gene3D" id="3.80.10.10">
    <property type="entry name" value="Ribonuclease Inhibitor"/>
    <property type="match status" value="2"/>
</dbReference>
<dbReference type="InterPro" id="IPR025875">
    <property type="entry name" value="Leu-rich_rpt_4"/>
</dbReference>
<dbReference type="PANTHER" id="PTHR48051:SF1">
    <property type="entry name" value="RAS SUPPRESSOR PROTEIN 1"/>
    <property type="match status" value="1"/>
</dbReference>
<dbReference type="GO" id="GO:0005737">
    <property type="term" value="C:cytoplasm"/>
    <property type="evidence" value="ECO:0007669"/>
    <property type="project" value="TreeGrafter"/>
</dbReference>
<dbReference type="PRINTS" id="PR00019">
    <property type="entry name" value="LEURICHRPT"/>
</dbReference>
<dbReference type="PROSITE" id="PS51450">
    <property type="entry name" value="LRR"/>
    <property type="match status" value="3"/>
</dbReference>